<comment type="caution">
    <text evidence="2">The sequence shown here is derived from an EMBL/GenBank/DDBJ whole genome shotgun (WGS) entry which is preliminary data.</text>
</comment>
<evidence type="ECO:0000256" key="1">
    <source>
        <dbReference type="SAM" id="Phobius"/>
    </source>
</evidence>
<proteinExistence type="predicted"/>
<keyword evidence="3" id="KW-1185">Reference proteome</keyword>
<name>A0AAE0P6N0_9PEZI</name>
<dbReference type="EMBL" id="JAULSW010000001">
    <property type="protein sequence ID" value="KAK3394304.1"/>
    <property type="molecule type" value="Genomic_DNA"/>
</dbReference>
<protein>
    <submittedName>
        <fullName evidence="2">Uncharacterized protein</fullName>
    </submittedName>
</protein>
<gene>
    <name evidence="2" type="ORF">B0H63DRAFT_42525</name>
</gene>
<accession>A0AAE0P6N0</accession>
<dbReference type="AlphaFoldDB" id="A0AAE0P6N0"/>
<feature type="transmembrane region" description="Helical" evidence="1">
    <location>
        <begin position="32"/>
        <end position="51"/>
    </location>
</feature>
<keyword evidence="1" id="KW-1133">Transmembrane helix</keyword>
<reference evidence="2" key="1">
    <citation type="journal article" date="2023" name="Mol. Phylogenet. Evol.">
        <title>Genome-scale phylogeny and comparative genomics of the fungal order Sordariales.</title>
        <authorList>
            <person name="Hensen N."/>
            <person name="Bonometti L."/>
            <person name="Westerberg I."/>
            <person name="Brannstrom I.O."/>
            <person name="Guillou S."/>
            <person name="Cros-Aarteil S."/>
            <person name="Calhoun S."/>
            <person name="Haridas S."/>
            <person name="Kuo A."/>
            <person name="Mondo S."/>
            <person name="Pangilinan J."/>
            <person name="Riley R."/>
            <person name="LaButti K."/>
            <person name="Andreopoulos B."/>
            <person name="Lipzen A."/>
            <person name="Chen C."/>
            <person name="Yan M."/>
            <person name="Daum C."/>
            <person name="Ng V."/>
            <person name="Clum A."/>
            <person name="Steindorff A."/>
            <person name="Ohm R.A."/>
            <person name="Martin F."/>
            <person name="Silar P."/>
            <person name="Natvig D.O."/>
            <person name="Lalanne C."/>
            <person name="Gautier V."/>
            <person name="Ament-Velasquez S.L."/>
            <person name="Kruys A."/>
            <person name="Hutchinson M.I."/>
            <person name="Powell A.J."/>
            <person name="Barry K."/>
            <person name="Miller A.N."/>
            <person name="Grigoriev I.V."/>
            <person name="Debuchy R."/>
            <person name="Gladieux P."/>
            <person name="Hiltunen Thoren M."/>
            <person name="Johannesson H."/>
        </authorList>
    </citation>
    <scope>NUCLEOTIDE SEQUENCE</scope>
    <source>
        <strain evidence="2">CBS 232.78</strain>
    </source>
</reference>
<evidence type="ECO:0000313" key="3">
    <source>
        <dbReference type="Proteomes" id="UP001285441"/>
    </source>
</evidence>
<keyword evidence="1" id="KW-0812">Transmembrane</keyword>
<sequence length="81" mass="9670">MGISLFLLFFSFGASTQIFRQRWLVIPPKSKLRFLLCIIFLRYVWFLGGFWRGRQIHHVMYGFKRQSMTIFSANLEQGSMD</sequence>
<evidence type="ECO:0000313" key="2">
    <source>
        <dbReference type="EMBL" id="KAK3394304.1"/>
    </source>
</evidence>
<dbReference type="Proteomes" id="UP001285441">
    <property type="component" value="Unassembled WGS sequence"/>
</dbReference>
<keyword evidence="1" id="KW-0472">Membrane</keyword>
<reference evidence="2" key="2">
    <citation type="submission" date="2023-06" db="EMBL/GenBank/DDBJ databases">
        <authorList>
            <consortium name="Lawrence Berkeley National Laboratory"/>
            <person name="Haridas S."/>
            <person name="Hensen N."/>
            <person name="Bonometti L."/>
            <person name="Westerberg I."/>
            <person name="Brannstrom I.O."/>
            <person name="Guillou S."/>
            <person name="Cros-Aarteil S."/>
            <person name="Calhoun S."/>
            <person name="Kuo A."/>
            <person name="Mondo S."/>
            <person name="Pangilinan J."/>
            <person name="Riley R."/>
            <person name="LaButti K."/>
            <person name="Andreopoulos B."/>
            <person name="Lipzen A."/>
            <person name="Chen C."/>
            <person name="Yanf M."/>
            <person name="Daum C."/>
            <person name="Ng V."/>
            <person name="Clum A."/>
            <person name="Steindorff A."/>
            <person name="Ohm R."/>
            <person name="Martin F."/>
            <person name="Silar P."/>
            <person name="Natvig D."/>
            <person name="Lalanne C."/>
            <person name="Gautier V."/>
            <person name="Ament-velasquez S.L."/>
            <person name="Kruys A."/>
            <person name="Hutchinson M.I."/>
            <person name="Powell A.J."/>
            <person name="Barry K."/>
            <person name="Miller A.N."/>
            <person name="Grigoriev I.V."/>
            <person name="Debuchy R."/>
            <person name="Gladieux P."/>
            <person name="Thoren M.H."/>
            <person name="Johannesson H."/>
        </authorList>
    </citation>
    <scope>NUCLEOTIDE SEQUENCE</scope>
    <source>
        <strain evidence="2">CBS 232.78</strain>
    </source>
</reference>
<organism evidence="2 3">
    <name type="scientific">Podospora didyma</name>
    <dbReference type="NCBI Taxonomy" id="330526"/>
    <lineage>
        <taxon>Eukaryota</taxon>
        <taxon>Fungi</taxon>
        <taxon>Dikarya</taxon>
        <taxon>Ascomycota</taxon>
        <taxon>Pezizomycotina</taxon>
        <taxon>Sordariomycetes</taxon>
        <taxon>Sordariomycetidae</taxon>
        <taxon>Sordariales</taxon>
        <taxon>Podosporaceae</taxon>
        <taxon>Podospora</taxon>
    </lineage>
</organism>